<comment type="function">
    <text evidence="3">Putative oxidoreductase.</text>
</comment>
<accession>A0A2P6MYD3</accession>
<keyword evidence="2" id="KW-0560">Oxidoreductase</keyword>
<evidence type="ECO:0000313" key="6">
    <source>
        <dbReference type="Proteomes" id="UP000241769"/>
    </source>
</evidence>
<evidence type="ECO:0000256" key="4">
    <source>
        <dbReference type="SAM" id="Phobius"/>
    </source>
</evidence>
<dbReference type="NCBIfam" id="NF004825">
    <property type="entry name" value="PRK06181.1"/>
    <property type="match status" value="1"/>
</dbReference>
<reference evidence="5 6" key="1">
    <citation type="journal article" date="2018" name="Genome Biol. Evol.">
        <title>Multiple Roots of Fruiting Body Formation in Amoebozoa.</title>
        <authorList>
            <person name="Hillmann F."/>
            <person name="Forbes G."/>
            <person name="Novohradska S."/>
            <person name="Ferling I."/>
            <person name="Riege K."/>
            <person name="Groth M."/>
            <person name="Westermann M."/>
            <person name="Marz M."/>
            <person name="Spaller T."/>
            <person name="Winckler T."/>
            <person name="Schaap P."/>
            <person name="Glockner G."/>
        </authorList>
    </citation>
    <scope>NUCLEOTIDE SEQUENCE [LARGE SCALE GENOMIC DNA]</scope>
    <source>
        <strain evidence="5 6">Jena</strain>
    </source>
</reference>
<name>A0A2P6MYD3_9EUKA</name>
<dbReference type="Pfam" id="PF00106">
    <property type="entry name" value="adh_short"/>
    <property type="match status" value="1"/>
</dbReference>
<dbReference type="Proteomes" id="UP000241769">
    <property type="component" value="Unassembled WGS sequence"/>
</dbReference>
<feature type="transmembrane region" description="Helical" evidence="4">
    <location>
        <begin position="276"/>
        <end position="294"/>
    </location>
</feature>
<evidence type="ECO:0000256" key="3">
    <source>
        <dbReference type="ARBA" id="ARBA00037096"/>
    </source>
</evidence>
<evidence type="ECO:0000313" key="5">
    <source>
        <dbReference type="EMBL" id="PRP76714.1"/>
    </source>
</evidence>
<dbReference type="PANTHER" id="PTHR44196">
    <property type="entry name" value="DEHYDROGENASE/REDUCTASE SDR FAMILY MEMBER 7B"/>
    <property type="match status" value="1"/>
</dbReference>
<protein>
    <submittedName>
        <fullName evidence="5">Short-chain dehydrogenase/reductase</fullName>
    </submittedName>
</protein>
<dbReference type="PROSITE" id="PS00061">
    <property type="entry name" value="ADH_SHORT"/>
    <property type="match status" value="1"/>
</dbReference>
<dbReference type="GO" id="GO:0016491">
    <property type="term" value="F:oxidoreductase activity"/>
    <property type="evidence" value="ECO:0007669"/>
    <property type="project" value="UniProtKB-KW"/>
</dbReference>
<gene>
    <name evidence="5" type="ORF">PROFUN_14810</name>
</gene>
<keyword evidence="4" id="KW-0812">Transmembrane</keyword>
<dbReference type="SUPFAM" id="SSF51735">
    <property type="entry name" value="NAD(P)-binding Rossmann-fold domains"/>
    <property type="match status" value="1"/>
</dbReference>
<dbReference type="Gene3D" id="3.40.50.720">
    <property type="entry name" value="NAD(P)-binding Rossmann-like Domain"/>
    <property type="match status" value="1"/>
</dbReference>
<dbReference type="EMBL" id="MDYQ01000305">
    <property type="protein sequence ID" value="PRP76714.1"/>
    <property type="molecule type" value="Genomic_DNA"/>
</dbReference>
<dbReference type="InParanoid" id="A0A2P6MYD3"/>
<dbReference type="STRING" id="1890364.A0A2P6MYD3"/>
<comment type="caution">
    <text evidence="5">The sequence shown here is derived from an EMBL/GenBank/DDBJ whole genome shotgun (WGS) entry which is preliminary data.</text>
</comment>
<sequence>MESGAHWQNIFDNVFLCKNILPKHNKSVHPQPYSIVKDASWTLNPRAFGPDTQTRGWASNSVIEDSSIFISEEKTRVTANTDFTIQVSSSSLPSNIPLTHPLTQLLLTLRDEFPLACQAHKCRWRFTSNLTACTRRLSPQANTCNGPLHSRPSNSLQRDEMTRSNRRTPTCVISYIRIEKNVASSLCNKGGEFSPPLESTDSRCVSRIFKLLSYLEISLQPLPSRPLDLWPLRCNSPFSAILLDKCRRAGAPNILLSLPLPKENELQMCALRPTDTMLTIVLVLLVVVVAFFLSSKFNRQQPKSFVGKTVIVTGASSGMGKELALRYARLGSKVVLAARRKEMLDAVVQQCIRAGAEAIGIIADVSKEADCKKMVEESVKKFGSIDLLINNAGRSSLMPIQYSKPDDLEFMKTLMEVNYYGCVYPTLHALPHLRAAKGSVAVVSSLSGKFCTTGRAYYGATKSAVNTWFGCLRVEEPDISVTIINPGFVSTELNQHSFTPKGMKRFMEESDKMPASVAAELMEGYIARGSIEENMTAVGKVGAFLVWAAPGLLDVLVRKQAEKTSKLVPE</sequence>
<evidence type="ECO:0000256" key="1">
    <source>
        <dbReference type="ARBA" id="ARBA00006484"/>
    </source>
</evidence>
<dbReference type="AlphaFoldDB" id="A0A2P6MYD3"/>
<proteinExistence type="inferred from homology"/>
<dbReference type="OrthoDB" id="1933717at2759"/>
<dbReference type="InterPro" id="IPR036291">
    <property type="entry name" value="NAD(P)-bd_dom_sf"/>
</dbReference>
<keyword evidence="6" id="KW-1185">Reference proteome</keyword>
<keyword evidence="4" id="KW-1133">Transmembrane helix</keyword>
<keyword evidence="4" id="KW-0472">Membrane</keyword>
<comment type="similarity">
    <text evidence="1">Belongs to the short-chain dehydrogenases/reductases (SDR) family.</text>
</comment>
<dbReference type="FunCoup" id="A0A2P6MYD3">
    <property type="interactions" value="1"/>
</dbReference>
<dbReference type="PRINTS" id="PR00081">
    <property type="entry name" value="GDHRDH"/>
</dbReference>
<dbReference type="PANTHER" id="PTHR44196:SF1">
    <property type="entry name" value="DEHYDROGENASE_REDUCTASE SDR FAMILY MEMBER 7B"/>
    <property type="match status" value="1"/>
</dbReference>
<dbReference type="InterPro" id="IPR020904">
    <property type="entry name" value="Sc_DH/Rdtase_CS"/>
</dbReference>
<organism evidence="5 6">
    <name type="scientific">Planoprotostelium fungivorum</name>
    <dbReference type="NCBI Taxonomy" id="1890364"/>
    <lineage>
        <taxon>Eukaryota</taxon>
        <taxon>Amoebozoa</taxon>
        <taxon>Evosea</taxon>
        <taxon>Variosea</taxon>
        <taxon>Cavosteliida</taxon>
        <taxon>Cavosteliaceae</taxon>
        <taxon>Planoprotostelium</taxon>
    </lineage>
</organism>
<evidence type="ECO:0000256" key="2">
    <source>
        <dbReference type="ARBA" id="ARBA00023002"/>
    </source>
</evidence>
<dbReference type="InterPro" id="IPR002347">
    <property type="entry name" value="SDR_fam"/>
</dbReference>
<dbReference type="GO" id="GO:0016020">
    <property type="term" value="C:membrane"/>
    <property type="evidence" value="ECO:0007669"/>
    <property type="project" value="TreeGrafter"/>
</dbReference>